<feature type="domain" description="HTH luxR-type" evidence="3">
    <location>
        <begin position="192"/>
        <end position="257"/>
    </location>
</feature>
<dbReference type="SUPFAM" id="SSF46894">
    <property type="entry name" value="C-terminal effector domain of the bipartite response regulators"/>
    <property type="match status" value="1"/>
</dbReference>
<name>A0A6N8JMQ0_9ACTN</name>
<dbReference type="Pfam" id="PF00196">
    <property type="entry name" value="GerE"/>
    <property type="match status" value="1"/>
</dbReference>
<comment type="caution">
    <text evidence="4">The sequence shown here is derived from an EMBL/GenBank/DDBJ whole genome shotgun (WGS) entry which is preliminary data.</text>
</comment>
<dbReference type="PROSITE" id="PS50043">
    <property type="entry name" value="HTH_LUXR_2"/>
    <property type="match status" value="1"/>
</dbReference>
<dbReference type="InterPro" id="IPR011006">
    <property type="entry name" value="CheY-like_superfamily"/>
</dbReference>
<dbReference type="SMART" id="SM00421">
    <property type="entry name" value="HTH_LUXR"/>
    <property type="match status" value="1"/>
</dbReference>
<dbReference type="CDD" id="cd06170">
    <property type="entry name" value="LuxR_C_like"/>
    <property type="match status" value="1"/>
</dbReference>
<dbReference type="PRINTS" id="PR00038">
    <property type="entry name" value="HTHLUXR"/>
</dbReference>
<dbReference type="InterPro" id="IPR016032">
    <property type="entry name" value="Sig_transdc_resp-reg_C-effctor"/>
</dbReference>
<proteinExistence type="predicted"/>
<dbReference type="InterPro" id="IPR039420">
    <property type="entry name" value="WalR-like"/>
</dbReference>
<accession>A0A6N8JMQ0</accession>
<dbReference type="GO" id="GO:0003677">
    <property type="term" value="F:DNA binding"/>
    <property type="evidence" value="ECO:0007669"/>
    <property type="project" value="UniProtKB-KW"/>
</dbReference>
<evidence type="ECO:0000259" key="3">
    <source>
        <dbReference type="PROSITE" id="PS50043"/>
    </source>
</evidence>
<organism evidence="4 5">
    <name type="scientific">Adlercreutzia mucosicola</name>
    <dbReference type="NCBI Taxonomy" id="580026"/>
    <lineage>
        <taxon>Bacteria</taxon>
        <taxon>Bacillati</taxon>
        <taxon>Actinomycetota</taxon>
        <taxon>Coriobacteriia</taxon>
        <taxon>Eggerthellales</taxon>
        <taxon>Eggerthellaceae</taxon>
        <taxon>Adlercreutzia</taxon>
    </lineage>
</organism>
<sequence length="259" mass="28609">MPFMTMYRETPDSSEEPLSQHSGTLDDIRHRAYREQSREDTVGIMICDKDRLFVEGIAALIEQWDEFDLLAKIYSYDDAIEAAKEHLPAVVLLGARVGDTPCAPVIRDILAFDPGVCIMVLASSGDSREVLDALRAGAMGYGVRNELSVDRLRGTIWGMVCGEVVFDGSIRAHLQEALLASDSKVPAPSDGEPGLLKLLTQREKEILCLLMDGLSNQEVAARLFISEPTVKKSVSRIIDKLQVQNRVQAAVYAARHLPR</sequence>
<dbReference type="GO" id="GO:0006355">
    <property type="term" value="P:regulation of DNA-templated transcription"/>
    <property type="evidence" value="ECO:0007669"/>
    <property type="project" value="InterPro"/>
</dbReference>
<reference evidence="4 5" key="1">
    <citation type="submission" date="2019-12" db="EMBL/GenBank/DDBJ databases">
        <title>Microbes associate with the intestines of laboratory mice.</title>
        <authorList>
            <person name="Navarre W."/>
            <person name="Wong E."/>
        </authorList>
    </citation>
    <scope>NUCLEOTIDE SEQUENCE [LARGE SCALE GENOMIC DNA]</scope>
    <source>
        <strain evidence="4 5">NM66_B29</strain>
    </source>
</reference>
<dbReference type="PANTHER" id="PTHR43214">
    <property type="entry name" value="TWO-COMPONENT RESPONSE REGULATOR"/>
    <property type="match status" value="1"/>
</dbReference>
<dbReference type="EMBL" id="WSRR01000003">
    <property type="protein sequence ID" value="MVX60357.1"/>
    <property type="molecule type" value="Genomic_DNA"/>
</dbReference>
<keyword evidence="1" id="KW-0238">DNA-binding</keyword>
<dbReference type="InterPro" id="IPR000792">
    <property type="entry name" value="Tscrpt_reg_LuxR_C"/>
</dbReference>
<dbReference type="PROSITE" id="PS00622">
    <property type="entry name" value="HTH_LUXR_1"/>
    <property type="match status" value="1"/>
</dbReference>
<evidence type="ECO:0000256" key="1">
    <source>
        <dbReference type="ARBA" id="ARBA00023125"/>
    </source>
</evidence>
<protein>
    <submittedName>
        <fullName evidence="4">Response regulator</fullName>
    </submittedName>
</protein>
<dbReference type="PANTHER" id="PTHR43214:SF43">
    <property type="entry name" value="TWO-COMPONENT RESPONSE REGULATOR"/>
    <property type="match status" value="1"/>
</dbReference>
<dbReference type="AlphaFoldDB" id="A0A6N8JMQ0"/>
<evidence type="ECO:0000313" key="5">
    <source>
        <dbReference type="Proteomes" id="UP000463388"/>
    </source>
</evidence>
<evidence type="ECO:0000313" key="4">
    <source>
        <dbReference type="EMBL" id="MVX60357.1"/>
    </source>
</evidence>
<gene>
    <name evidence="4" type="ORF">GKZ27_02620</name>
</gene>
<evidence type="ECO:0000256" key="2">
    <source>
        <dbReference type="SAM" id="MobiDB-lite"/>
    </source>
</evidence>
<dbReference type="Gene3D" id="3.40.50.2300">
    <property type="match status" value="1"/>
</dbReference>
<dbReference type="Proteomes" id="UP000463388">
    <property type="component" value="Unassembled WGS sequence"/>
</dbReference>
<dbReference type="SUPFAM" id="SSF52172">
    <property type="entry name" value="CheY-like"/>
    <property type="match status" value="1"/>
</dbReference>
<feature type="region of interest" description="Disordered" evidence="2">
    <location>
        <begin position="1"/>
        <end position="24"/>
    </location>
</feature>
<keyword evidence="5" id="KW-1185">Reference proteome</keyword>